<keyword evidence="4" id="KW-1185">Reference proteome</keyword>
<dbReference type="OrthoDB" id="6628837at2759"/>
<keyword evidence="1" id="KW-0732">Signal</keyword>
<name>A0A8J2NRG3_9HEXA</name>
<dbReference type="EMBL" id="CAJVCH010006199">
    <property type="protein sequence ID" value="CAG7659293.1"/>
    <property type="molecule type" value="Genomic_DNA"/>
</dbReference>
<accession>A0A8J2NRG3</accession>
<dbReference type="AlphaFoldDB" id="A0A8J2NRG3"/>
<protein>
    <recommendedName>
        <fullName evidence="2">Peptidase S1 domain-containing protein</fullName>
    </recommendedName>
</protein>
<dbReference type="Proteomes" id="UP000708208">
    <property type="component" value="Unassembled WGS sequence"/>
</dbReference>
<feature type="signal peptide" evidence="1">
    <location>
        <begin position="1"/>
        <end position="21"/>
    </location>
</feature>
<evidence type="ECO:0000313" key="4">
    <source>
        <dbReference type="Proteomes" id="UP000708208"/>
    </source>
</evidence>
<dbReference type="PROSITE" id="PS00134">
    <property type="entry name" value="TRYPSIN_HIS"/>
    <property type="match status" value="1"/>
</dbReference>
<dbReference type="InterPro" id="IPR051333">
    <property type="entry name" value="CLIP_Serine_Protease"/>
</dbReference>
<gene>
    <name evidence="3" type="ORF">AFUS01_LOCUS1119</name>
</gene>
<dbReference type="InterPro" id="IPR001254">
    <property type="entry name" value="Trypsin_dom"/>
</dbReference>
<feature type="domain" description="Peptidase S1" evidence="2">
    <location>
        <begin position="127"/>
        <end position="176"/>
    </location>
</feature>
<dbReference type="InterPro" id="IPR018114">
    <property type="entry name" value="TRYPSIN_HIS"/>
</dbReference>
<dbReference type="GO" id="GO:0006508">
    <property type="term" value="P:proteolysis"/>
    <property type="evidence" value="ECO:0007669"/>
    <property type="project" value="InterPro"/>
</dbReference>
<dbReference type="PANTHER" id="PTHR24260:SF147">
    <property type="entry name" value="EG:BACR7A4.3 PROTEIN-RELATED"/>
    <property type="match status" value="1"/>
</dbReference>
<dbReference type="PANTHER" id="PTHR24260">
    <property type="match status" value="1"/>
</dbReference>
<evidence type="ECO:0000259" key="2">
    <source>
        <dbReference type="Pfam" id="PF00089"/>
    </source>
</evidence>
<reference evidence="3" key="1">
    <citation type="submission" date="2021-06" db="EMBL/GenBank/DDBJ databases">
        <authorList>
            <person name="Hodson N. C."/>
            <person name="Mongue J. A."/>
            <person name="Jaron S. K."/>
        </authorList>
    </citation>
    <scope>NUCLEOTIDE SEQUENCE</scope>
</reference>
<dbReference type="Pfam" id="PF00089">
    <property type="entry name" value="Trypsin"/>
    <property type="match status" value="1"/>
</dbReference>
<feature type="chain" id="PRO_5035179574" description="Peptidase S1 domain-containing protein" evidence="1">
    <location>
        <begin position="22"/>
        <end position="178"/>
    </location>
</feature>
<evidence type="ECO:0000256" key="1">
    <source>
        <dbReference type="SAM" id="SignalP"/>
    </source>
</evidence>
<dbReference type="GO" id="GO:0004252">
    <property type="term" value="F:serine-type endopeptidase activity"/>
    <property type="evidence" value="ECO:0007669"/>
    <property type="project" value="InterPro"/>
</dbReference>
<feature type="non-terminal residue" evidence="3">
    <location>
        <position position="1"/>
    </location>
</feature>
<sequence length="178" mass="19421">MSLSLHSPVLLCFFFTTFIVGQTFPEIGSTCSMKDRSDKGICTPIKKCQAVISDLKAGINPTVCYLYNGTGVVCCPTEPRTSVKKCMKFTEILTTSDGPVPLLPPKFLESEEMEKEVQCNAILNELIVGGRDAKLDEFPHMAALGFETKDDDLIWGCGGTLISEDFVLTAAHCIDSKL</sequence>
<comment type="caution">
    <text evidence="3">The sequence shown here is derived from an EMBL/GenBank/DDBJ whole genome shotgun (WGS) entry which is preliminary data.</text>
</comment>
<evidence type="ECO:0000313" key="3">
    <source>
        <dbReference type="EMBL" id="CAG7659293.1"/>
    </source>
</evidence>
<proteinExistence type="predicted"/>
<organism evidence="3 4">
    <name type="scientific">Allacma fusca</name>
    <dbReference type="NCBI Taxonomy" id="39272"/>
    <lineage>
        <taxon>Eukaryota</taxon>
        <taxon>Metazoa</taxon>
        <taxon>Ecdysozoa</taxon>
        <taxon>Arthropoda</taxon>
        <taxon>Hexapoda</taxon>
        <taxon>Collembola</taxon>
        <taxon>Symphypleona</taxon>
        <taxon>Sminthuridae</taxon>
        <taxon>Allacma</taxon>
    </lineage>
</organism>